<evidence type="ECO:0000256" key="3">
    <source>
        <dbReference type="ARBA" id="ARBA00022701"/>
    </source>
</evidence>
<feature type="coiled-coil region" evidence="7">
    <location>
        <begin position="537"/>
        <end position="564"/>
    </location>
</feature>
<evidence type="ECO:0000256" key="6">
    <source>
        <dbReference type="ARBA" id="ARBA00023212"/>
    </source>
</evidence>
<keyword evidence="6" id="KW-0206">Cytoskeleton</keyword>
<dbReference type="InterPro" id="IPR032108">
    <property type="entry name" value="CLIP1_ZNF"/>
</dbReference>
<feature type="region of interest" description="Disordered" evidence="8">
    <location>
        <begin position="229"/>
        <end position="259"/>
    </location>
</feature>
<dbReference type="AlphaFoldDB" id="A0A0X3PUH7"/>
<feature type="domain" description="CAP-Gly" evidence="9">
    <location>
        <begin position="41"/>
        <end position="83"/>
    </location>
</feature>
<dbReference type="InterPro" id="IPR036859">
    <property type="entry name" value="CAP-Gly_dom_sf"/>
</dbReference>
<dbReference type="SUPFAM" id="SSF74924">
    <property type="entry name" value="Cap-Gly domain"/>
    <property type="match status" value="2"/>
</dbReference>
<dbReference type="InterPro" id="IPR000938">
    <property type="entry name" value="CAP-Gly_domain"/>
</dbReference>
<keyword evidence="3" id="KW-0493">Microtubule</keyword>
<reference evidence="10" key="1">
    <citation type="submission" date="2016-01" db="EMBL/GenBank/DDBJ databases">
        <title>Reference transcriptome for the parasite Schistocephalus solidus: insights into the molecular evolution of parasitism.</title>
        <authorList>
            <person name="Hebert F.O."/>
            <person name="Grambauer S."/>
            <person name="Barber I."/>
            <person name="Landry C.R."/>
            <person name="Aubin-Horth N."/>
        </authorList>
    </citation>
    <scope>NUCLEOTIDE SEQUENCE</scope>
</reference>
<protein>
    <recommendedName>
        <fullName evidence="9">CAP-Gly domain-containing protein</fullName>
    </recommendedName>
</protein>
<evidence type="ECO:0000256" key="1">
    <source>
        <dbReference type="ARBA" id="ARBA00004245"/>
    </source>
</evidence>
<feature type="coiled-coil region" evidence="7">
    <location>
        <begin position="437"/>
        <end position="493"/>
    </location>
</feature>
<feature type="region of interest" description="Disordered" evidence="8">
    <location>
        <begin position="394"/>
        <end position="430"/>
    </location>
</feature>
<keyword evidence="4" id="KW-0677">Repeat</keyword>
<dbReference type="SMART" id="SM01052">
    <property type="entry name" value="CAP_GLY"/>
    <property type="match status" value="2"/>
</dbReference>
<feature type="region of interest" description="Disordered" evidence="8">
    <location>
        <begin position="924"/>
        <end position="963"/>
    </location>
</feature>
<dbReference type="PANTHER" id="PTHR18916:SF82">
    <property type="entry name" value="CAP-GLY DOMAIN-CONTAINING PROTEIN"/>
    <property type="match status" value="1"/>
</dbReference>
<evidence type="ECO:0000256" key="7">
    <source>
        <dbReference type="SAM" id="Coils"/>
    </source>
</evidence>
<dbReference type="Pfam" id="PF01302">
    <property type="entry name" value="CAP_GLY"/>
    <property type="match status" value="2"/>
</dbReference>
<proteinExistence type="predicted"/>
<feature type="domain" description="CAP-Gly" evidence="9">
    <location>
        <begin position="153"/>
        <end position="195"/>
    </location>
</feature>
<organism evidence="10">
    <name type="scientific">Schistocephalus solidus</name>
    <name type="common">Tapeworm</name>
    <dbReference type="NCBI Taxonomy" id="70667"/>
    <lineage>
        <taxon>Eukaryota</taxon>
        <taxon>Metazoa</taxon>
        <taxon>Spiralia</taxon>
        <taxon>Lophotrochozoa</taxon>
        <taxon>Platyhelminthes</taxon>
        <taxon>Cestoda</taxon>
        <taxon>Eucestoda</taxon>
        <taxon>Diphyllobothriidea</taxon>
        <taxon>Diphyllobothriidae</taxon>
        <taxon>Schistocephalus</taxon>
    </lineage>
</organism>
<evidence type="ECO:0000313" key="10">
    <source>
        <dbReference type="EMBL" id="JAP55561.1"/>
    </source>
</evidence>
<comment type="subcellular location">
    <subcellularLocation>
        <location evidence="1">Cytoplasm</location>
        <location evidence="1">Cytoskeleton</location>
    </subcellularLocation>
</comment>
<name>A0A0X3PUH7_SCHSO</name>
<evidence type="ECO:0000256" key="8">
    <source>
        <dbReference type="SAM" id="MobiDB-lite"/>
    </source>
</evidence>
<gene>
    <name evidence="10" type="ORF">TR161736</name>
</gene>
<dbReference type="Gene3D" id="2.30.30.190">
    <property type="entry name" value="CAP Gly-rich-like domain"/>
    <property type="match status" value="2"/>
</dbReference>
<dbReference type="PROSITE" id="PS00845">
    <property type="entry name" value="CAP_GLY_1"/>
    <property type="match status" value="2"/>
</dbReference>
<sequence length="1085" mass="119884">MSVISDSEQVGDKTSSYECSIGDQVYVGKHSDRIGVVAFIGTTQFAPGEWIGVRLNAPNGKNDGTVDGIRYFDCEPQYGLFTRRNLLRPIAELAMQQSTRSPGLAPNTPGAVSAAGQRRSSDNVDSPTIPQGLRLGDRVQVSGGRLGVIRYIGPTDFASGEWVGVELDEASGKNDGSVSGRRYFSCKPNHGLFSAPAKVTPLNGKSSSRLLRSSAGRIGSRESLLSASSNFSSVSRPHLRPLTTQQRKPNAAPGTRSYGGASVQALENLVREKEAHIEQLLQEFEMERAEMAKITVEREQVETEVVSQRSLISQLTAQIDQLQMTVNQMAEENNKLKLRVHEEAKKTEELQFRLEEENIDKATLEAQKADTDERIFELEEALAAAKETNERMEEELQRFRSSLPADAPREGSASQPVVGPAGDTVTGSSEVETDARVQEAIARANALEEKLQALQKQMDPEAFQLVESKDAEIKNLQKTILALQGDLLRTEKTLLKRASGDGPLSEVLEAEAVLTSALQNQHKALSDEEEKRRADEINVLVEKLSATEAELQSANARVADLQNQLSSAVLPASAETTTLPTGFESAHAPSQSLKSVAPDQLVEELQLRLAKEEKASSAESEAWTNRLLQMAEELRKLKGLQVEPDEATATALSQMSIKLLEAEAELSQKDEEALNQMVELTRTELEMQKTEETPTPTQMLIVEELTKRLEVLEAERCNLATSLTERQQTTSYLEELLSQKSTEAAQYAERIAQLELNLSNILADRDRKLGELEAAIGSYGSSEDMTQNITALRRQYEELQQEYAASEARFATLSAQRSELESEVKALRSSSGSLGVVEEQVNALKLALQDAHSRIEAAEHSSSDALQQLELKSLELQSLQERLLRVSKEHEAFQDKQEHLVTSLETEKRICMERLRRAEKRVESLEKELQSRPATHCCPSKQAQLSGSPANGKPRSPNGQDAYDGQVNFLNSIIVDLHAKNAKLEEQLREALDPHKNPLAITSKNSRSMEAPKLTAKLRFWCDYCEVFDLHDTDSCPSVSAGPRYSNQPPRLAKTVGPSVNRAYCDHCEVFDKHNTEDCPEVKSY</sequence>
<feature type="region of interest" description="Disordered" evidence="8">
    <location>
        <begin position="97"/>
        <end position="129"/>
    </location>
</feature>
<dbReference type="EMBL" id="GEEE01007664">
    <property type="protein sequence ID" value="JAP55561.1"/>
    <property type="molecule type" value="Transcribed_RNA"/>
</dbReference>
<dbReference type="PROSITE" id="PS50245">
    <property type="entry name" value="CAP_GLY_2"/>
    <property type="match status" value="2"/>
</dbReference>
<dbReference type="Gene3D" id="1.10.287.1490">
    <property type="match status" value="1"/>
</dbReference>
<keyword evidence="2" id="KW-0963">Cytoplasm</keyword>
<evidence type="ECO:0000256" key="5">
    <source>
        <dbReference type="ARBA" id="ARBA00023054"/>
    </source>
</evidence>
<evidence type="ECO:0000256" key="4">
    <source>
        <dbReference type="ARBA" id="ARBA00022737"/>
    </source>
</evidence>
<keyword evidence="5 7" id="KW-0175">Coiled coil</keyword>
<evidence type="ECO:0000256" key="2">
    <source>
        <dbReference type="ARBA" id="ARBA00022490"/>
    </source>
</evidence>
<dbReference type="GO" id="GO:0005874">
    <property type="term" value="C:microtubule"/>
    <property type="evidence" value="ECO:0007669"/>
    <property type="project" value="UniProtKB-KW"/>
</dbReference>
<dbReference type="PANTHER" id="PTHR18916">
    <property type="entry name" value="DYNACTIN 1-RELATED MICROTUBULE-BINDING"/>
    <property type="match status" value="1"/>
</dbReference>
<evidence type="ECO:0000259" key="9">
    <source>
        <dbReference type="PROSITE" id="PS50245"/>
    </source>
</evidence>
<accession>A0A0X3PUH7</accession>
<dbReference type="Pfam" id="PF16641">
    <property type="entry name" value="CLIP1_ZNF"/>
    <property type="match status" value="2"/>
</dbReference>